<reference evidence="1 2" key="1">
    <citation type="journal article" date="2016" name="Appl. Microbiol. Biotechnol.">
        <title>Characterization of T-DNA insertion mutants with decreased virulence in the entomopathogenic fungus Beauveria bassiana JEF-007.</title>
        <authorList>
            <person name="Kim S."/>
            <person name="Lee S.J."/>
            <person name="Nai Y.S."/>
            <person name="Yu J.S."/>
            <person name="Lee M.R."/>
            <person name="Yang Y.T."/>
            <person name="Kim J.S."/>
        </authorList>
    </citation>
    <scope>NUCLEOTIDE SEQUENCE [LARGE SCALE GENOMIC DNA]</scope>
    <source>
        <strain evidence="1 2">JEF-007</strain>
    </source>
</reference>
<evidence type="ECO:0000313" key="1">
    <source>
        <dbReference type="EMBL" id="PMB73592.1"/>
    </source>
</evidence>
<accession>A0A2N6P231</accession>
<comment type="caution">
    <text evidence="1">The sequence shown here is derived from an EMBL/GenBank/DDBJ whole genome shotgun (WGS) entry which is preliminary data.</text>
</comment>
<dbReference type="AlphaFoldDB" id="A0A2N6P231"/>
<gene>
    <name evidence="1" type="ORF">BM221_001015</name>
</gene>
<sequence length="136" mass="14840">MTFFKPVFLFPPSHICNGPTFGRIALKGRAKIGAFCFSPCLRKTAVLKILCANQPNQEDKTSTSAAIRHSVTVHSPLITSYSRIGGSGSEDRCVGQRCGFSLHIVRADSLVPVPSLRLFAVAPYSTPHVYIDIFMV</sequence>
<dbReference type="EMBL" id="MRVG01000001">
    <property type="protein sequence ID" value="PMB73592.1"/>
    <property type="molecule type" value="Genomic_DNA"/>
</dbReference>
<name>A0A2N6P231_BEABA</name>
<protein>
    <submittedName>
        <fullName evidence="1">Uncharacterized protein</fullName>
    </submittedName>
</protein>
<evidence type="ECO:0000313" key="2">
    <source>
        <dbReference type="Proteomes" id="UP000235728"/>
    </source>
</evidence>
<dbReference type="Proteomes" id="UP000235728">
    <property type="component" value="Unassembled WGS sequence"/>
</dbReference>
<organism evidence="1 2">
    <name type="scientific">Beauveria bassiana</name>
    <name type="common">White muscardine disease fungus</name>
    <name type="synonym">Tritirachium shiotae</name>
    <dbReference type="NCBI Taxonomy" id="176275"/>
    <lineage>
        <taxon>Eukaryota</taxon>
        <taxon>Fungi</taxon>
        <taxon>Dikarya</taxon>
        <taxon>Ascomycota</taxon>
        <taxon>Pezizomycotina</taxon>
        <taxon>Sordariomycetes</taxon>
        <taxon>Hypocreomycetidae</taxon>
        <taxon>Hypocreales</taxon>
        <taxon>Cordycipitaceae</taxon>
        <taxon>Beauveria</taxon>
    </lineage>
</organism>
<proteinExistence type="predicted"/>